<keyword evidence="10" id="KW-1185">Reference proteome</keyword>
<evidence type="ECO:0000313" key="10">
    <source>
        <dbReference type="Proteomes" id="UP001341135"/>
    </source>
</evidence>
<dbReference type="SFLD" id="SFLDG01064">
    <property type="entry name" value="F420__menaquinone_cofactor_bio"/>
    <property type="match status" value="1"/>
</dbReference>
<gene>
    <name evidence="9" type="primary">mqnC</name>
    <name evidence="9" type="ORF">PABY_18940</name>
</gene>
<comment type="cofactor">
    <cofactor evidence="1">
        <name>[4Fe-4S] cluster</name>
        <dbReference type="ChEBI" id="CHEBI:49883"/>
    </cofactor>
</comment>
<protein>
    <submittedName>
        <fullName evidence="9">Cyclic dehypoxanthinyl futalosine synthase</fullName>
    </submittedName>
</protein>
<keyword evidence="2" id="KW-0004">4Fe-4S</keyword>
<evidence type="ECO:0000256" key="6">
    <source>
        <dbReference type="ARBA" id="ARBA00023014"/>
    </source>
</evidence>
<organism evidence="9 10">
    <name type="scientific">Pyrodictium abyssi</name>
    <dbReference type="NCBI Taxonomy" id="54256"/>
    <lineage>
        <taxon>Archaea</taxon>
        <taxon>Thermoproteota</taxon>
        <taxon>Thermoprotei</taxon>
        <taxon>Desulfurococcales</taxon>
        <taxon>Pyrodictiaceae</taxon>
        <taxon>Pyrodictium</taxon>
    </lineage>
</organism>
<sequence length="418" mass="46335">MLYTHPQLPPPLGGGSLPGRRPYLPRGLRSYLEEPRIQALLDIAGELGYARPLERVLEGKPSVRDVVELYRMPLWLLGALARAVTDAITGRRVGYVVNMILNYTNICVVNCRFCAFRRSPGAEDAYRLDASQAVASVVEHWEKYRIRQVLFQGGVDPSIPLEYFEEVFRGIKARTRGEVAVHGLSAVEIDWYSRVNRLSVRELVSRLAEAGLDSVPGAGAEILSQRVRGLISPFKTSAERWLEVMDEIMSLGLPVSTTMMYGHVETLWERAEHLLSLLQLQRRRGLIMAFIAWNFEPGNTELRGSVPYPAGGTELLRSVAVARLVFRHEIPWIQAGWLTAGTRLGQVSLDYGANDWGGTLYGEKVLPAAGVPLPLLVRRSIERVIGGAGYEPYERDNWYYPVEATAPRIAAGAGGAAG</sequence>
<evidence type="ECO:0000256" key="1">
    <source>
        <dbReference type="ARBA" id="ARBA00001966"/>
    </source>
</evidence>
<dbReference type="PIRSF" id="PIRSF004762">
    <property type="entry name" value="CHP00423"/>
    <property type="match status" value="1"/>
</dbReference>
<evidence type="ECO:0000256" key="7">
    <source>
        <dbReference type="SAM" id="MobiDB-lite"/>
    </source>
</evidence>
<dbReference type="SUPFAM" id="SSF102114">
    <property type="entry name" value="Radical SAM enzymes"/>
    <property type="match status" value="1"/>
</dbReference>
<dbReference type="PANTHER" id="PTHR43076:SF1">
    <property type="entry name" value="LIPOYL SYNTHASE 2"/>
    <property type="match status" value="1"/>
</dbReference>
<feature type="region of interest" description="Disordered" evidence="7">
    <location>
        <begin position="1"/>
        <end position="21"/>
    </location>
</feature>
<dbReference type="InterPro" id="IPR007197">
    <property type="entry name" value="rSAM"/>
</dbReference>
<dbReference type="SFLD" id="SFLDG01389">
    <property type="entry name" value="menaquinone_synthsis_involved"/>
    <property type="match status" value="1"/>
</dbReference>
<dbReference type="Pfam" id="PF19288">
    <property type="entry name" value="CofH_C"/>
    <property type="match status" value="1"/>
</dbReference>
<dbReference type="CDD" id="cd01335">
    <property type="entry name" value="Radical_SAM"/>
    <property type="match status" value="1"/>
</dbReference>
<feature type="domain" description="Radical SAM core" evidence="8">
    <location>
        <begin position="93"/>
        <end position="329"/>
    </location>
</feature>
<dbReference type="InterPro" id="IPR058240">
    <property type="entry name" value="rSAM_sf"/>
</dbReference>
<reference evidence="9 10" key="1">
    <citation type="submission" date="2023-09" db="EMBL/GenBank/DDBJ databases">
        <title>Pyrofollis japonicus gen. nov. sp. nov., a novel member of the family Pyrodictiaceae isolated from the Iheya North hydrothermal field.</title>
        <authorList>
            <person name="Miyazaki U."/>
            <person name="Sanari M."/>
            <person name="Tame A."/>
            <person name="Kitajima M."/>
            <person name="Okamoto A."/>
            <person name="Sawayama S."/>
            <person name="Miyazaki J."/>
            <person name="Takai K."/>
            <person name="Nakagawa S."/>
        </authorList>
    </citation>
    <scope>NUCLEOTIDE SEQUENCE [LARGE SCALE GENOMIC DNA]</scope>
    <source>
        <strain evidence="9 10">AV2</strain>
    </source>
</reference>
<dbReference type="Pfam" id="PF04055">
    <property type="entry name" value="Radical_SAM"/>
    <property type="match status" value="1"/>
</dbReference>
<evidence type="ECO:0000313" key="9">
    <source>
        <dbReference type="EMBL" id="BES82327.1"/>
    </source>
</evidence>
<dbReference type="InterPro" id="IPR020050">
    <property type="entry name" value="FO_synthase_su2"/>
</dbReference>
<evidence type="ECO:0000259" key="8">
    <source>
        <dbReference type="PROSITE" id="PS51918"/>
    </source>
</evidence>
<evidence type="ECO:0000256" key="3">
    <source>
        <dbReference type="ARBA" id="ARBA00022691"/>
    </source>
</evidence>
<dbReference type="SFLD" id="SFLDS00029">
    <property type="entry name" value="Radical_SAM"/>
    <property type="match status" value="1"/>
</dbReference>
<keyword evidence="6" id="KW-0411">Iron-sulfur</keyword>
<dbReference type="InterPro" id="IPR013785">
    <property type="entry name" value="Aldolase_TIM"/>
</dbReference>
<dbReference type="Gene3D" id="3.20.20.70">
    <property type="entry name" value="Aldolase class I"/>
    <property type="match status" value="1"/>
</dbReference>
<dbReference type="GeneID" id="89289901"/>
<keyword evidence="4" id="KW-0479">Metal-binding</keyword>
<name>A0ABM8IXR2_9CREN</name>
<dbReference type="PROSITE" id="PS51918">
    <property type="entry name" value="RADICAL_SAM"/>
    <property type="match status" value="1"/>
</dbReference>
<keyword evidence="3" id="KW-0949">S-adenosyl-L-methionine</keyword>
<keyword evidence="5" id="KW-0408">Iron</keyword>
<dbReference type="NCBIfam" id="TIGR00423">
    <property type="entry name" value="CofH family radical SAM protein"/>
    <property type="match status" value="1"/>
</dbReference>
<evidence type="ECO:0000256" key="2">
    <source>
        <dbReference type="ARBA" id="ARBA00022485"/>
    </source>
</evidence>
<dbReference type="EMBL" id="AP028907">
    <property type="protein sequence ID" value="BES82327.1"/>
    <property type="molecule type" value="Genomic_DNA"/>
</dbReference>
<dbReference type="InterPro" id="IPR034405">
    <property type="entry name" value="F420"/>
</dbReference>
<dbReference type="InterPro" id="IPR045567">
    <property type="entry name" value="CofH/MnqC-like_C"/>
</dbReference>
<dbReference type="RefSeq" id="WP_338249548.1">
    <property type="nucleotide sequence ID" value="NZ_AP028907.1"/>
</dbReference>
<accession>A0ABM8IXR2</accession>
<dbReference type="PANTHER" id="PTHR43076">
    <property type="entry name" value="FO SYNTHASE (COFH)"/>
    <property type="match status" value="1"/>
</dbReference>
<evidence type="ECO:0000256" key="4">
    <source>
        <dbReference type="ARBA" id="ARBA00022723"/>
    </source>
</evidence>
<evidence type="ECO:0000256" key="5">
    <source>
        <dbReference type="ARBA" id="ARBA00023004"/>
    </source>
</evidence>
<dbReference type="SFLD" id="SFLDF00342">
    <property type="entry name" value="cyclic_dehypoxanthine_futalosi"/>
    <property type="match status" value="1"/>
</dbReference>
<proteinExistence type="predicted"/>
<dbReference type="Proteomes" id="UP001341135">
    <property type="component" value="Chromosome"/>
</dbReference>